<dbReference type="Proteomes" id="UP000223527">
    <property type="component" value="Unassembled WGS sequence"/>
</dbReference>
<dbReference type="AlphaFoldDB" id="A0A2C7AEP2"/>
<evidence type="ECO:0000313" key="2">
    <source>
        <dbReference type="Proteomes" id="UP000223527"/>
    </source>
</evidence>
<dbReference type="EMBL" id="PDNU01000001">
    <property type="protein sequence ID" value="PHK96880.1"/>
    <property type="molecule type" value="Genomic_DNA"/>
</dbReference>
<comment type="caution">
    <text evidence="1">The sequence shown here is derived from an EMBL/GenBank/DDBJ whole genome shotgun (WGS) entry which is preliminary data.</text>
</comment>
<keyword evidence="2" id="KW-1185">Reference proteome</keyword>
<dbReference type="RefSeq" id="WP_099093569.1">
    <property type="nucleotide sequence ID" value="NZ_PDNU01000001.1"/>
</dbReference>
<sequence length="93" mass="9883">MEPEAVTPLPFPQSPEDRLRLALRRLEAALAEQAAAVAGFRAGLASLREATGGLSVQVSRYHEALGETAEKLRHAHGAARALERTAEALASRA</sequence>
<reference evidence="1 2" key="1">
    <citation type="submission" date="2017-10" db="EMBL/GenBank/DDBJ databases">
        <authorList>
            <person name="Banno H."/>
            <person name="Chua N.-H."/>
        </authorList>
    </citation>
    <scope>NUCLEOTIDE SEQUENCE [LARGE SCALE GENOMIC DNA]</scope>
    <source>
        <strain evidence="1 2">YW11</strain>
    </source>
</reference>
<name>A0A2C7AEP2_9PROT</name>
<gene>
    <name evidence="1" type="ORF">CR162_00455</name>
</gene>
<accession>A0A2C7AEP2</accession>
<evidence type="ECO:0000313" key="1">
    <source>
        <dbReference type="EMBL" id="PHK96880.1"/>
    </source>
</evidence>
<organism evidence="1 2">
    <name type="scientific">Teichococcus rhizosphaerae</name>
    <dbReference type="NCBI Taxonomy" id="1335062"/>
    <lineage>
        <taxon>Bacteria</taxon>
        <taxon>Pseudomonadati</taxon>
        <taxon>Pseudomonadota</taxon>
        <taxon>Alphaproteobacteria</taxon>
        <taxon>Acetobacterales</taxon>
        <taxon>Roseomonadaceae</taxon>
        <taxon>Roseomonas</taxon>
    </lineage>
</organism>
<protein>
    <submittedName>
        <fullName evidence="1">Uncharacterized protein</fullName>
    </submittedName>
</protein>
<proteinExistence type="predicted"/>